<feature type="compositionally biased region" description="Basic and acidic residues" evidence="14">
    <location>
        <begin position="1765"/>
        <end position="1774"/>
    </location>
</feature>
<dbReference type="Pfam" id="PF04950">
    <property type="entry name" value="RIBIOP_C"/>
    <property type="match status" value="1"/>
</dbReference>
<feature type="region of interest" description="Disordered" evidence="14">
    <location>
        <begin position="1183"/>
        <end position="1212"/>
    </location>
</feature>
<dbReference type="EMBL" id="SWJQ01000109">
    <property type="protein sequence ID" value="TRZ21853.1"/>
    <property type="molecule type" value="Genomic_DNA"/>
</dbReference>
<feature type="compositionally biased region" description="Basic and acidic residues" evidence="14">
    <location>
        <begin position="868"/>
        <end position="879"/>
    </location>
</feature>
<feature type="compositionally biased region" description="Basic and acidic residues" evidence="14">
    <location>
        <begin position="1297"/>
        <end position="1314"/>
    </location>
</feature>
<comment type="subcellular location">
    <subcellularLocation>
        <location evidence="1">Nucleus</location>
        <location evidence="1">Nucleolus</location>
    </subcellularLocation>
</comment>
<evidence type="ECO:0000259" key="15">
    <source>
        <dbReference type="PROSITE" id="PS50071"/>
    </source>
</evidence>
<dbReference type="CDD" id="cd00086">
    <property type="entry name" value="homeodomain"/>
    <property type="match status" value="1"/>
</dbReference>
<feature type="compositionally biased region" description="Acidic residues" evidence="14">
    <location>
        <begin position="969"/>
        <end position="1002"/>
    </location>
</feature>
<dbReference type="InterPro" id="IPR039761">
    <property type="entry name" value="Bms1/Tsr1"/>
</dbReference>
<evidence type="ECO:0000256" key="10">
    <source>
        <dbReference type="ARBA" id="ARBA00061391"/>
    </source>
</evidence>
<feature type="compositionally biased region" description="Acidic residues" evidence="14">
    <location>
        <begin position="889"/>
        <end position="934"/>
    </location>
</feature>
<dbReference type="InterPro" id="IPR009057">
    <property type="entry name" value="Homeodomain-like_sf"/>
</dbReference>
<proteinExistence type="inferred from homology"/>
<evidence type="ECO:0000256" key="7">
    <source>
        <dbReference type="ARBA" id="ARBA00023134"/>
    </source>
</evidence>
<dbReference type="SMART" id="SM00785">
    <property type="entry name" value="AARP2CN"/>
    <property type="match status" value="1"/>
</dbReference>
<dbReference type="PROSITE" id="PS50071">
    <property type="entry name" value="HOMEOBOX_2"/>
    <property type="match status" value="1"/>
</dbReference>
<evidence type="ECO:0000256" key="14">
    <source>
        <dbReference type="SAM" id="MobiDB-lite"/>
    </source>
</evidence>
<dbReference type="GO" id="GO:0032040">
    <property type="term" value="C:small-subunit processome"/>
    <property type="evidence" value="ECO:0007669"/>
    <property type="project" value="UniProtKB-ARBA"/>
</dbReference>
<dbReference type="Gene3D" id="3.40.50.300">
    <property type="entry name" value="P-loop containing nucleotide triphosphate hydrolases"/>
    <property type="match status" value="1"/>
</dbReference>
<keyword evidence="11 12" id="KW-0238">DNA-binding</keyword>
<evidence type="ECO:0000256" key="9">
    <source>
        <dbReference type="ARBA" id="ARBA00049117"/>
    </source>
</evidence>
<evidence type="ECO:0000256" key="4">
    <source>
        <dbReference type="ARBA" id="ARBA00022741"/>
    </source>
</evidence>
<dbReference type="Pfam" id="PF08142">
    <property type="entry name" value="AARP2CN"/>
    <property type="match status" value="1"/>
</dbReference>
<feature type="coiled-coil region" evidence="13">
    <location>
        <begin position="1117"/>
        <end position="1144"/>
    </location>
</feature>
<keyword evidence="2" id="KW-0690">Ribosome biogenesis</keyword>
<feature type="compositionally biased region" description="Basic residues" evidence="14">
    <location>
        <begin position="1736"/>
        <end position="1746"/>
    </location>
</feature>
<feature type="region of interest" description="Disordered" evidence="14">
    <location>
        <begin position="40"/>
        <end position="91"/>
    </location>
</feature>
<gene>
    <name evidence="17" type="ORF">HGM15179_005257</name>
</gene>
<name>A0A8K1GPB0_9PASS</name>
<feature type="region of interest" description="Disordered" evidence="14">
    <location>
        <begin position="1728"/>
        <end position="1774"/>
    </location>
</feature>
<keyword evidence="18" id="KW-1185">Reference proteome</keyword>
<keyword evidence="13" id="KW-0175">Coiled coil</keyword>
<evidence type="ECO:0000256" key="2">
    <source>
        <dbReference type="ARBA" id="ARBA00022517"/>
    </source>
</evidence>
<feature type="DNA-binding region" description="Homeobox" evidence="11">
    <location>
        <begin position="85"/>
        <end position="144"/>
    </location>
</feature>
<dbReference type="GO" id="GO:0005654">
    <property type="term" value="C:nucleoplasm"/>
    <property type="evidence" value="ECO:0007669"/>
    <property type="project" value="UniProtKB-ARBA"/>
</dbReference>
<dbReference type="PANTHER" id="PTHR12858">
    <property type="entry name" value="RIBOSOME BIOGENESIS PROTEIN"/>
    <property type="match status" value="1"/>
</dbReference>
<dbReference type="GO" id="GO:0003677">
    <property type="term" value="F:DNA binding"/>
    <property type="evidence" value="ECO:0007669"/>
    <property type="project" value="UniProtKB-UniRule"/>
</dbReference>
<dbReference type="GO" id="GO:0030686">
    <property type="term" value="C:90S preribosome"/>
    <property type="evidence" value="ECO:0007669"/>
    <property type="project" value="TreeGrafter"/>
</dbReference>
<feature type="domain" description="Homeobox" evidence="15">
    <location>
        <begin position="83"/>
        <end position="143"/>
    </location>
</feature>
<feature type="compositionally biased region" description="Basic and acidic residues" evidence="14">
    <location>
        <begin position="1104"/>
        <end position="1117"/>
    </location>
</feature>
<evidence type="ECO:0000256" key="13">
    <source>
        <dbReference type="SAM" id="Coils"/>
    </source>
</evidence>
<dbReference type="Proteomes" id="UP000796761">
    <property type="component" value="Unassembled WGS sequence"/>
</dbReference>
<evidence type="ECO:0000256" key="8">
    <source>
        <dbReference type="ARBA" id="ARBA00023242"/>
    </source>
</evidence>
<evidence type="ECO:0000256" key="3">
    <source>
        <dbReference type="ARBA" id="ARBA00022553"/>
    </source>
</evidence>
<organism evidence="17 18">
    <name type="scientific">Zosterops borbonicus</name>
    <dbReference type="NCBI Taxonomy" id="364589"/>
    <lineage>
        <taxon>Eukaryota</taxon>
        <taxon>Metazoa</taxon>
        <taxon>Chordata</taxon>
        <taxon>Craniata</taxon>
        <taxon>Vertebrata</taxon>
        <taxon>Euteleostomi</taxon>
        <taxon>Archelosauria</taxon>
        <taxon>Archosauria</taxon>
        <taxon>Dinosauria</taxon>
        <taxon>Saurischia</taxon>
        <taxon>Theropoda</taxon>
        <taxon>Coelurosauria</taxon>
        <taxon>Aves</taxon>
        <taxon>Neognathae</taxon>
        <taxon>Neoaves</taxon>
        <taxon>Telluraves</taxon>
        <taxon>Australaves</taxon>
        <taxon>Passeriformes</taxon>
        <taxon>Sylvioidea</taxon>
        <taxon>Zosteropidae</taxon>
        <taxon>Zosterops</taxon>
    </lineage>
</organism>
<keyword evidence="7" id="KW-0342">GTP-binding</keyword>
<evidence type="ECO:0000313" key="17">
    <source>
        <dbReference type="EMBL" id="TRZ21853.1"/>
    </source>
</evidence>
<dbReference type="PANTHER" id="PTHR12858:SF2">
    <property type="entry name" value="RIBOSOME BIOGENESIS PROTEIN BMS1 HOMOLOG"/>
    <property type="match status" value="1"/>
</dbReference>
<feature type="compositionally biased region" description="Low complexity" evidence="14">
    <location>
        <begin position="40"/>
        <end position="65"/>
    </location>
</feature>
<dbReference type="OrthoDB" id="10260897at2759"/>
<feature type="region of interest" description="Disordered" evidence="14">
    <location>
        <begin position="1261"/>
        <end position="1315"/>
    </location>
</feature>
<dbReference type="InterPro" id="IPR012948">
    <property type="entry name" value="AARP2CN"/>
</dbReference>
<accession>A0A8K1GPB0</accession>
<feature type="compositionally biased region" description="Acidic residues" evidence="14">
    <location>
        <begin position="1286"/>
        <end position="1296"/>
    </location>
</feature>
<dbReference type="InterPro" id="IPR037875">
    <property type="entry name" value="Bms1_N"/>
</dbReference>
<keyword evidence="6" id="KW-0067">ATP-binding</keyword>
<dbReference type="FunFam" id="3.40.50.300:FF:000105">
    <property type="entry name" value="BMS1 ribosome biogenesis factor"/>
    <property type="match status" value="1"/>
</dbReference>
<reference evidence="17" key="1">
    <citation type="submission" date="2019-04" db="EMBL/GenBank/DDBJ databases">
        <title>Genome assembly of Zosterops borbonicus 15179.</title>
        <authorList>
            <person name="Leroy T."/>
            <person name="Anselmetti Y."/>
            <person name="Tilak M.-K."/>
            <person name="Nabholz B."/>
        </authorList>
    </citation>
    <scope>NUCLEOTIDE SEQUENCE</scope>
    <source>
        <strain evidence="17">HGM_15179</strain>
        <tissue evidence="17">Muscle</tissue>
    </source>
</reference>
<dbReference type="InterPro" id="IPR001356">
    <property type="entry name" value="HD"/>
</dbReference>
<protein>
    <submittedName>
        <fullName evidence="17">Uncharacterized protein</fullName>
    </submittedName>
</protein>
<dbReference type="SMART" id="SM00389">
    <property type="entry name" value="HOX"/>
    <property type="match status" value="1"/>
</dbReference>
<feature type="region of interest" description="Disordered" evidence="14">
    <location>
        <begin position="232"/>
        <end position="251"/>
    </location>
</feature>
<dbReference type="GO" id="GO:0000462">
    <property type="term" value="P:maturation of SSU-rRNA from tricistronic rRNA transcript (SSU-rRNA, 5.8S rRNA, LSU-rRNA)"/>
    <property type="evidence" value="ECO:0007669"/>
    <property type="project" value="TreeGrafter"/>
</dbReference>
<keyword evidence="3" id="KW-0597">Phosphoprotein</keyword>
<feature type="compositionally biased region" description="Acidic residues" evidence="14">
    <location>
        <begin position="1183"/>
        <end position="1195"/>
    </location>
</feature>
<dbReference type="GO" id="GO:0005525">
    <property type="term" value="F:GTP binding"/>
    <property type="evidence" value="ECO:0007669"/>
    <property type="project" value="UniProtKB-KW"/>
</dbReference>
<dbReference type="GO" id="GO:0034511">
    <property type="term" value="F:U3 snoRNA binding"/>
    <property type="evidence" value="ECO:0007669"/>
    <property type="project" value="TreeGrafter"/>
</dbReference>
<comment type="similarity">
    <text evidence="10">Belongs to the TRAFAC class translation factor GTPase superfamily. Bms1-like GTPase family. BMS1 subfamily.</text>
</comment>
<keyword evidence="11 12" id="KW-0371">Homeobox</keyword>
<dbReference type="Pfam" id="PF00046">
    <property type="entry name" value="Homeodomain"/>
    <property type="match status" value="1"/>
</dbReference>
<dbReference type="SMART" id="SM01362">
    <property type="entry name" value="DUF663"/>
    <property type="match status" value="1"/>
</dbReference>
<dbReference type="Gene3D" id="1.10.10.60">
    <property type="entry name" value="Homeodomain-like"/>
    <property type="match status" value="1"/>
</dbReference>
<feature type="region of interest" description="Disordered" evidence="14">
    <location>
        <begin position="862"/>
        <end position="1117"/>
    </location>
</feature>
<dbReference type="GO" id="GO:0000479">
    <property type="term" value="P:endonucleolytic cleavage of tricistronic rRNA transcript (SSU-rRNA, 5.8S rRNA, LSU-rRNA)"/>
    <property type="evidence" value="ECO:0007669"/>
    <property type="project" value="TreeGrafter"/>
</dbReference>
<dbReference type="SUPFAM" id="SSF46689">
    <property type="entry name" value="Homeodomain-like"/>
    <property type="match status" value="1"/>
</dbReference>
<dbReference type="InterPro" id="IPR007034">
    <property type="entry name" value="BMS1_TSR1_C"/>
</dbReference>
<evidence type="ECO:0000256" key="6">
    <source>
        <dbReference type="ARBA" id="ARBA00022840"/>
    </source>
</evidence>
<evidence type="ECO:0000256" key="5">
    <source>
        <dbReference type="ARBA" id="ARBA00022801"/>
    </source>
</evidence>
<comment type="caution">
    <text evidence="17">The sequence shown here is derived from an EMBL/GenBank/DDBJ whole genome shotgun (WGS) entry which is preliminary data.</text>
</comment>
<evidence type="ECO:0000256" key="12">
    <source>
        <dbReference type="RuleBase" id="RU000682"/>
    </source>
</evidence>
<dbReference type="SUPFAM" id="SSF52540">
    <property type="entry name" value="P-loop containing nucleoside triphosphate hydrolases"/>
    <property type="match status" value="1"/>
</dbReference>
<sequence length="1774" mass="199609">MELASLPPASLVPASLPFASLGSASVPSASLAPSSLLSASLAPSSLPSASLAPSSIPSASLVPSPGAADEPRARPAGPSSGREGGRRKRTTFNKAQLELLVRAFEKEPYPGIALREQLSGLTDIPESRIQVWFQNRRARQLNHKKSEAAGGARPGKPKPPRCAGQERPPAQPGPGMERSFPCPQPGLPGGSHSFCGQPPSYSGQLYSRLDMHFRSLDNTFGALGQPAADLGSDCSGSVGSAPPFSRPVQQAQEYPPHLRKFFPESFYSDADVFQPCTDHQYPAAKENAYRKPVLNYFNANQGLGVENCLYAKSSTSPFGKGSTFGCDGGEPELEPEQMRHSSPLLAASNASPPLVLPKHEGGHQRTFGTQLYGQQLVETVNDYDPHWLGIRNEIFGAGLDFLFESEQNVEQGLEQAHVLQKSCMASDNGCKALGTHKLYLRLKDKEMIVFMMMEEKEKKKHRAKHSGPKAEKKRKRYLNELGIGDEENARKRNPKAFTVQSAVRMARTFHRTQDLKTKKHHIPVVDRTPLEPPPVVVVVMGPPKVGKSTVIKCLIKNFTRQKLVEIRGPVTIVSGKKRRLTIIECGCDINTMIDLAKVADLVLMLIDASFGFEMETFEFLNICQVHGFPKIMGVLTHLDTFKNNKQLKKTKKKLKHRFWTEVYPGAKLFYLSGMVHGEYQKQEIHNLGRFISVMKFRPLTWQTSHPYVLADSRMEELTNPEDVRVNPKCDRKISLYGYLRGAHLKNKSQIHMPGVGDFTVSDVSFLPDPCALPEQQKKRSLNEKEKLVYAPMSGVGGIVYDKDAVYIDLGGSHAHEKEEEEVRPNHELVQSLISTHSAIDVKMASSKVSLFMDSAPLGSEDVGQEFVMPKEERQVDSKTGRVRRKAVFEDDEKENDDVASDEEDEQEEEEDDEEEAVSEDGSDGDDENDAEEENERVLLREGVAVRRAKRLKTEAAQEEAVNELPAFADSDDDLEMSSGEEGETAPEDSEMEEDEEEEEEEEDIKRTCEDESSDSEFEAANKRAVSKQYDVNSERTETKSQISEHSPKRKAVLTTDSGNCTAEEASESEDENSSLEEVDDGGGSHEELGAEESDRDGFRQSQTKKADSARQTKVKTVDIEDDDVENLLREEEEYEEKIDLSADTTGALKWKEDLTQKAAEAFLRQQRSTPNLRKLVYGTVVEDEDQESEDADDELGGLFRVSRPDKASKQKANALDCSKFLVEKPQDWDLEEVMSSIRDCFVTGKWEDDKDAAKLLEEDEELYGDFEDLETGVVHKGKDAAGEEQSGSEEEEEEDEKMSKPEPEEEEKKKERMDKKRKLKEMFDAEYDEGDATYFDDLKEEMHKQAQLNRAEFEDQDDETRVQYEGFRPGMYVRIEIENVPCEFVLNFDPHYPVILGGLGNSEGNVGYVQLRLKKHRWYKKILKTRDPLILSLGWRRFQTIPMFYIEDHNGRHRLLKYTPQHMHCGAAFWGPITPQGTGFLAVQSVSGTTPDFRIAATGVVLDLDKSITIVKKLKLTGFPFKIFKNTCFIKGMFNSQLEVAKFEGAAIRSVSGIRGQIKKALRAPVGAFRATFEDKLLMSDIVFVRTWYPVSIPAFYNPVTSLLKPAGEKDTWSGMKTTGQLRYERGIKLKQNKDSLYKPIVREKRHFNKLHIPKALQKALPFKNKPKNLEKKGKTPKDQWRPAVIREPHEKKISALLNALSTVNNYKIKKAKVKHREQLKEYLKVKQKEDEQKFKRQKEAKKKVYRILGQREKKRQKSSLKGSSKGDKSSLLQ</sequence>
<feature type="region of interest" description="Disordered" evidence="14">
    <location>
        <begin position="140"/>
        <end position="195"/>
    </location>
</feature>
<keyword evidence="5" id="KW-0378">Hydrolase</keyword>
<dbReference type="InterPro" id="IPR030387">
    <property type="entry name" value="G_Bms1/Tsr1_dom"/>
</dbReference>
<evidence type="ECO:0000256" key="11">
    <source>
        <dbReference type="PROSITE-ProRule" id="PRU00108"/>
    </source>
</evidence>
<dbReference type="GO" id="GO:0003924">
    <property type="term" value="F:GTPase activity"/>
    <property type="evidence" value="ECO:0007669"/>
    <property type="project" value="TreeGrafter"/>
</dbReference>
<feature type="domain" description="Bms1-type G" evidence="16">
    <location>
        <begin position="532"/>
        <end position="697"/>
    </location>
</feature>
<evidence type="ECO:0000313" key="18">
    <source>
        <dbReference type="Proteomes" id="UP000796761"/>
    </source>
</evidence>
<keyword evidence="4" id="KW-0547">Nucleotide-binding</keyword>
<keyword evidence="8 11" id="KW-0539">Nucleus</keyword>
<dbReference type="CDD" id="cd01882">
    <property type="entry name" value="BMS1"/>
    <property type="match status" value="1"/>
</dbReference>
<dbReference type="PROSITE" id="PS51714">
    <property type="entry name" value="G_BMS1"/>
    <property type="match status" value="1"/>
</dbReference>
<feature type="compositionally biased region" description="Acidic residues" evidence="14">
    <location>
        <begin position="1064"/>
        <end position="1080"/>
    </location>
</feature>
<dbReference type="InterPro" id="IPR027417">
    <property type="entry name" value="P-loop_NTPase"/>
</dbReference>
<evidence type="ECO:0000259" key="16">
    <source>
        <dbReference type="PROSITE" id="PS51714"/>
    </source>
</evidence>
<feature type="compositionally biased region" description="Acidic residues" evidence="14">
    <location>
        <begin position="1261"/>
        <end position="1270"/>
    </location>
</feature>
<evidence type="ECO:0000256" key="1">
    <source>
        <dbReference type="ARBA" id="ARBA00004604"/>
    </source>
</evidence>
<comment type="catalytic activity">
    <reaction evidence="9">
        <text>GTP + H2O = GDP + phosphate + H(+)</text>
        <dbReference type="Rhea" id="RHEA:19669"/>
        <dbReference type="ChEBI" id="CHEBI:15377"/>
        <dbReference type="ChEBI" id="CHEBI:15378"/>
        <dbReference type="ChEBI" id="CHEBI:37565"/>
        <dbReference type="ChEBI" id="CHEBI:43474"/>
        <dbReference type="ChEBI" id="CHEBI:58189"/>
    </reaction>
    <physiologicalReaction direction="left-to-right" evidence="9">
        <dbReference type="Rhea" id="RHEA:19670"/>
    </physiologicalReaction>
</comment>
<dbReference type="GO" id="GO:0005524">
    <property type="term" value="F:ATP binding"/>
    <property type="evidence" value="ECO:0007669"/>
    <property type="project" value="UniProtKB-KW"/>
</dbReference>